<feature type="transmembrane region" description="Helical" evidence="6">
    <location>
        <begin position="98"/>
        <end position="119"/>
    </location>
</feature>
<dbReference type="AlphaFoldDB" id="A0A3R9GEM9"/>
<evidence type="ECO:0000256" key="2">
    <source>
        <dbReference type="ARBA" id="ARBA00009399"/>
    </source>
</evidence>
<comment type="caution">
    <text evidence="8">The sequence shown here is derived from an EMBL/GenBank/DDBJ whole genome shotgun (WGS) entry which is preliminary data.</text>
</comment>
<dbReference type="GO" id="GO:0000271">
    <property type="term" value="P:polysaccharide biosynthetic process"/>
    <property type="evidence" value="ECO:0007669"/>
    <property type="project" value="InterPro"/>
</dbReference>
<organism evidence="8 9">
    <name type="scientific">Atlantibacter subterraneus</name>
    <dbReference type="NCBI Taxonomy" id="255519"/>
    <lineage>
        <taxon>Bacteria</taxon>
        <taxon>Pseudomonadati</taxon>
        <taxon>Pseudomonadota</taxon>
        <taxon>Gammaproteobacteria</taxon>
        <taxon>Enterobacterales</taxon>
        <taxon>Enterobacteriaceae</taxon>
        <taxon>Atlantibacter</taxon>
    </lineage>
</organism>
<dbReference type="OrthoDB" id="9801620at2"/>
<evidence type="ECO:0000313" key="9">
    <source>
        <dbReference type="Proteomes" id="UP000275331"/>
    </source>
</evidence>
<accession>A0A3R9GEM9</accession>
<dbReference type="RefSeq" id="WP_125292389.1">
    <property type="nucleotide sequence ID" value="NZ_DAMAQE010000009.1"/>
</dbReference>
<keyword evidence="3 6" id="KW-0812">Transmembrane</keyword>
<sequence length="122" mass="13973">MSQFLKFILVGLINTAVGYIVFLVGLHFFSLVPSIANTFSYAIALIFSFFLSKNFVFDYGVTDFRAIIKFICAFIIAFTCNQMILYVGYNIFALPAEVAQIFAMCTYTIIFFIINKLFVFKR</sequence>
<evidence type="ECO:0000256" key="3">
    <source>
        <dbReference type="ARBA" id="ARBA00022692"/>
    </source>
</evidence>
<evidence type="ECO:0000259" key="7">
    <source>
        <dbReference type="Pfam" id="PF04138"/>
    </source>
</evidence>
<feature type="transmembrane region" description="Helical" evidence="6">
    <location>
        <begin position="35"/>
        <end position="56"/>
    </location>
</feature>
<keyword evidence="5 6" id="KW-0472">Membrane</keyword>
<evidence type="ECO:0000256" key="1">
    <source>
        <dbReference type="ARBA" id="ARBA00004141"/>
    </source>
</evidence>
<dbReference type="Pfam" id="PF04138">
    <property type="entry name" value="GtrA_DPMS_TM"/>
    <property type="match status" value="1"/>
</dbReference>
<gene>
    <name evidence="8" type="ORF">EGT71_02250</name>
</gene>
<protein>
    <submittedName>
        <fullName evidence="8">GtrA family protein</fullName>
    </submittedName>
</protein>
<evidence type="ECO:0000313" key="8">
    <source>
        <dbReference type="EMBL" id="RSE29351.1"/>
    </source>
</evidence>
<dbReference type="PANTHER" id="PTHR38459">
    <property type="entry name" value="PROPHAGE BACTOPRENOL-LINKED GLUCOSE TRANSLOCASE HOMOLOG"/>
    <property type="match status" value="1"/>
</dbReference>
<dbReference type="Proteomes" id="UP000275331">
    <property type="component" value="Unassembled WGS sequence"/>
</dbReference>
<evidence type="ECO:0000256" key="6">
    <source>
        <dbReference type="SAM" id="Phobius"/>
    </source>
</evidence>
<feature type="transmembrane region" description="Helical" evidence="6">
    <location>
        <begin position="7"/>
        <end position="29"/>
    </location>
</feature>
<dbReference type="InterPro" id="IPR007267">
    <property type="entry name" value="GtrA_DPMS_TM"/>
</dbReference>
<dbReference type="PANTHER" id="PTHR38459:SF1">
    <property type="entry name" value="PROPHAGE BACTOPRENOL-LINKED GLUCOSE TRANSLOCASE HOMOLOG"/>
    <property type="match status" value="1"/>
</dbReference>
<reference evidence="8 9" key="1">
    <citation type="submission" date="2018-10" db="EMBL/GenBank/DDBJ databases">
        <title>Transmission dynamics of multidrug resistant bacteria on intensive care unit surfaces.</title>
        <authorList>
            <person name="D'Souza A.W."/>
            <person name="Potter R.F."/>
            <person name="Wallace M."/>
            <person name="Shupe A."/>
            <person name="Patel S."/>
            <person name="Sun S."/>
            <person name="Gul D."/>
            <person name="Kwon J.H."/>
            <person name="Andleeb S."/>
            <person name="Burnham C.-A.D."/>
            <person name="Dantas G."/>
        </authorList>
    </citation>
    <scope>NUCLEOTIDE SEQUENCE [LARGE SCALE GENOMIC DNA]</scope>
    <source>
        <strain evidence="8 9">AS_373</strain>
    </source>
</reference>
<dbReference type="InterPro" id="IPR051401">
    <property type="entry name" value="GtrA_CellWall_Glycosyl"/>
</dbReference>
<dbReference type="GO" id="GO:0005886">
    <property type="term" value="C:plasma membrane"/>
    <property type="evidence" value="ECO:0007669"/>
    <property type="project" value="TreeGrafter"/>
</dbReference>
<feature type="transmembrane region" description="Helical" evidence="6">
    <location>
        <begin position="68"/>
        <end position="92"/>
    </location>
</feature>
<evidence type="ECO:0000256" key="4">
    <source>
        <dbReference type="ARBA" id="ARBA00022989"/>
    </source>
</evidence>
<name>A0A3R9GEM9_9ENTR</name>
<evidence type="ECO:0000256" key="5">
    <source>
        <dbReference type="ARBA" id="ARBA00023136"/>
    </source>
</evidence>
<feature type="domain" description="GtrA/DPMS transmembrane" evidence="7">
    <location>
        <begin position="6"/>
        <end position="120"/>
    </location>
</feature>
<comment type="subcellular location">
    <subcellularLocation>
        <location evidence="1">Membrane</location>
        <topology evidence="1">Multi-pass membrane protein</topology>
    </subcellularLocation>
</comment>
<dbReference type="EMBL" id="RHXB01000001">
    <property type="protein sequence ID" value="RSE29351.1"/>
    <property type="molecule type" value="Genomic_DNA"/>
</dbReference>
<keyword evidence="4 6" id="KW-1133">Transmembrane helix</keyword>
<comment type="similarity">
    <text evidence="2">Belongs to the GtrA family.</text>
</comment>
<proteinExistence type="inferred from homology"/>